<dbReference type="EMBL" id="MN740460">
    <property type="protein sequence ID" value="QHU27660.1"/>
    <property type="molecule type" value="Genomic_DNA"/>
</dbReference>
<evidence type="ECO:0000256" key="1">
    <source>
        <dbReference type="SAM" id="MobiDB-lite"/>
    </source>
</evidence>
<feature type="compositionally biased region" description="Low complexity" evidence="1">
    <location>
        <begin position="328"/>
        <end position="347"/>
    </location>
</feature>
<name>A0A6C0LBF5_9ZZZZ</name>
<sequence>MSSASKILAFKKDKNNNLSEKQCESFIKDYKEYKNGKISKINNPKTNKPIGDAERIKFIYDKCKHNYEFEGLSSSSKSNKSKSKSSSKSDDNEVILDSYSKVQDILYMPINTLAQNRKLIESLFSKPIILDKGLHKLKEYLEANRTASAEQNKYVNAYYKILEEINRIMTDIYMNNTVTADILTRQYGWMHGYNYDPFRMDEVASTMRPNIINSIKNTGKKINNMWKNVFYVNPTELRKLPAELSPHTLFANIIMYSEHNRNSEDIIRTLDNNIEKYLAVQFILVLIRDNNKQPGDAVNKNIFLLDALITGENIPLSYKDGSISVSKSPNWSGTPRSSSSGHSHYQSKANIERYRKTKEEMIADILRNNMNDTDISGDEWKDMPVAKLKKVISIPSVINGRTYRHAFYVKTLYQYWRNCVKSGQYQRIPFVNPYNRAPFTEEDKETIMNAMLSMYPRLQRPTYGEGRRDISYHIVQEYQYIAIVFQYIAKIPGQANILVPLIRIKVPYGFANQDIDAAHIPQILLENISFLVRNNKIFGKNMPLKPLNVLTEYNNTTLDTMEKYMDFSNKIKDAL</sequence>
<feature type="region of interest" description="Disordered" evidence="1">
    <location>
        <begin position="325"/>
        <end position="349"/>
    </location>
</feature>
<accession>A0A6C0LBF5</accession>
<reference evidence="2" key="1">
    <citation type="journal article" date="2020" name="Nature">
        <title>Giant virus diversity and host interactions through global metagenomics.</title>
        <authorList>
            <person name="Schulz F."/>
            <person name="Roux S."/>
            <person name="Paez-Espino D."/>
            <person name="Jungbluth S."/>
            <person name="Walsh D.A."/>
            <person name="Denef V.J."/>
            <person name="McMahon K.D."/>
            <person name="Konstantinidis K.T."/>
            <person name="Eloe-Fadrosh E.A."/>
            <person name="Kyrpides N.C."/>
            <person name="Woyke T."/>
        </authorList>
    </citation>
    <scope>NUCLEOTIDE SEQUENCE</scope>
    <source>
        <strain evidence="2">GVMAG-M-3300027769-26</strain>
    </source>
</reference>
<organism evidence="2">
    <name type="scientific">viral metagenome</name>
    <dbReference type="NCBI Taxonomy" id="1070528"/>
    <lineage>
        <taxon>unclassified sequences</taxon>
        <taxon>metagenomes</taxon>
        <taxon>organismal metagenomes</taxon>
    </lineage>
</organism>
<evidence type="ECO:0000313" key="2">
    <source>
        <dbReference type="EMBL" id="QHU27660.1"/>
    </source>
</evidence>
<protein>
    <submittedName>
        <fullName evidence="2">Uncharacterized protein</fullName>
    </submittedName>
</protein>
<feature type="region of interest" description="Disordered" evidence="1">
    <location>
        <begin position="71"/>
        <end position="90"/>
    </location>
</feature>
<dbReference type="AlphaFoldDB" id="A0A6C0LBF5"/>
<proteinExistence type="predicted"/>